<reference evidence="1 2" key="1">
    <citation type="journal article" date="2019" name="Nat. Ecol. Evol.">
        <title>Megaphylogeny resolves global patterns of mushroom evolution.</title>
        <authorList>
            <person name="Varga T."/>
            <person name="Krizsan K."/>
            <person name="Foldi C."/>
            <person name="Dima B."/>
            <person name="Sanchez-Garcia M."/>
            <person name="Sanchez-Ramirez S."/>
            <person name="Szollosi G.J."/>
            <person name="Szarkandi J.G."/>
            <person name="Papp V."/>
            <person name="Albert L."/>
            <person name="Andreopoulos W."/>
            <person name="Angelini C."/>
            <person name="Antonin V."/>
            <person name="Barry K.W."/>
            <person name="Bougher N.L."/>
            <person name="Buchanan P."/>
            <person name="Buyck B."/>
            <person name="Bense V."/>
            <person name="Catcheside P."/>
            <person name="Chovatia M."/>
            <person name="Cooper J."/>
            <person name="Damon W."/>
            <person name="Desjardin D."/>
            <person name="Finy P."/>
            <person name="Geml J."/>
            <person name="Haridas S."/>
            <person name="Hughes K."/>
            <person name="Justo A."/>
            <person name="Karasinski D."/>
            <person name="Kautmanova I."/>
            <person name="Kiss B."/>
            <person name="Kocsube S."/>
            <person name="Kotiranta H."/>
            <person name="LaButti K.M."/>
            <person name="Lechner B.E."/>
            <person name="Liimatainen K."/>
            <person name="Lipzen A."/>
            <person name="Lukacs Z."/>
            <person name="Mihaltcheva S."/>
            <person name="Morgado L.N."/>
            <person name="Niskanen T."/>
            <person name="Noordeloos M.E."/>
            <person name="Ohm R.A."/>
            <person name="Ortiz-Santana B."/>
            <person name="Ovrebo C."/>
            <person name="Racz N."/>
            <person name="Riley R."/>
            <person name="Savchenko A."/>
            <person name="Shiryaev A."/>
            <person name="Soop K."/>
            <person name="Spirin V."/>
            <person name="Szebenyi C."/>
            <person name="Tomsovsky M."/>
            <person name="Tulloss R.E."/>
            <person name="Uehling J."/>
            <person name="Grigoriev I.V."/>
            <person name="Vagvolgyi C."/>
            <person name="Papp T."/>
            <person name="Martin F.M."/>
            <person name="Miettinen O."/>
            <person name="Hibbett D.S."/>
            <person name="Nagy L.G."/>
        </authorList>
    </citation>
    <scope>NUCLEOTIDE SEQUENCE [LARGE SCALE GENOMIC DNA]</scope>
    <source>
        <strain evidence="1 2">CBS 166.37</strain>
    </source>
</reference>
<accession>A0A5C3MGR2</accession>
<dbReference type="EMBL" id="ML213590">
    <property type="protein sequence ID" value="TFK44097.1"/>
    <property type="molecule type" value="Genomic_DNA"/>
</dbReference>
<evidence type="ECO:0000313" key="2">
    <source>
        <dbReference type="Proteomes" id="UP000308652"/>
    </source>
</evidence>
<sequence>MTFKFVRTNAFNCLNSTVVAFPTQKSSYYSYYAKSCEPCSLLHTLETMKAMTIRRNALKSPVTWTSKRFILDNASFNSLAHRWCDPEARANGNVSRLEVLCVVSSTLEHHLVRQVNLKGWSELDDHGVLNITDLDDWCKQSL</sequence>
<evidence type="ECO:0000313" key="1">
    <source>
        <dbReference type="EMBL" id="TFK44097.1"/>
    </source>
</evidence>
<keyword evidence="2" id="KW-1185">Reference proteome</keyword>
<proteinExistence type="predicted"/>
<organism evidence="1 2">
    <name type="scientific">Crucibulum laeve</name>
    <dbReference type="NCBI Taxonomy" id="68775"/>
    <lineage>
        <taxon>Eukaryota</taxon>
        <taxon>Fungi</taxon>
        <taxon>Dikarya</taxon>
        <taxon>Basidiomycota</taxon>
        <taxon>Agaricomycotina</taxon>
        <taxon>Agaricomycetes</taxon>
        <taxon>Agaricomycetidae</taxon>
        <taxon>Agaricales</taxon>
        <taxon>Agaricineae</taxon>
        <taxon>Nidulariaceae</taxon>
        <taxon>Crucibulum</taxon>
    </lineage>
</organism>
<gene>
    <name evidence="1" type="ORF">BDQ12DRAFT_3139</name>
</gene>
<protein>
    <submittedName>
        <fullName evidence="1">Uncharacterized protein</fullName>
    </submittedName>
</protein>
<name>A0A5C3MGR2_9AGAR</name>
<dbReference type="Proteomes" id="UP000308652">
    <property type="component" value="Unassembled WGS sequence"/>
</dbReference>
<dbReference type="AlphaFoldDB" id="A0A5C3MGR2"/>